<dbReference type="SUPFAM" id="SSF48295">
    <property type="entry name" value="TrpR-like"/>
    <property type="match status" value="1"/>
</dbReference>
<dbReference type="Proteomes" id="UP000070250">
    <property type="component" value="Chromosome"/>
</dbReference>
<organism evidence="3 4">
    <name type="scientific">Steroidobacter denitrificans</name>
    <dbReference type="NCBI Taxonomy" id="465721"/>
    <lineage>
        <taxon>Bacteria</taxon>
        <taxon>Pseudomonadati</taxon>
        <taxon>Pseudomonadota</taxon>
        <taxon>Gammaproteobacteria</taxon>
        <taxon>Steroidobacterales</taxon>
        <taxon>Steroidobacteraceae</taxon>
        <taxon>Steroidobacter</taxon>
    </lineage>
</organism>
<dbReference type="AlphaFoldDB" id="A0A127FBV1"/>
<dbReference type="GO" id="GO:0043565">
    <property type="term" value="F:sequence-specific DNA binding"/>
    <property type="evidence" value="ECO:0007669"/>
    <property type="project" value="InterPro"/>
</dbReference>
<dbReference type="PANTHER" id="PTHR34322:SF2">
    <property type="entry name" value="TRANSPOSASE IS200-LIKE DOMAIN-CONTAINING PROTEIN"/>
    <property type="match status" value="1"/>
</dbReference>
<dbReference type="Gene3D" id="1.10.1750.10">
    <property type="match status" value="1"/>
</dbReference>
<evidence type="ECO:0000259" key="1">
    <source>
        <dbReference type="SMART" id="SM00760"/>
    </source>
</evidence>
<dbReference type="OrthoDB" id="9814067at2"/>
<evidence type="ECO:0000259" key="2">
    <source>
        <dbReference type="SMART" id="SM01321"/>
    </source>
</evidence>
<protein>
    <recommendedName>
        <fullName evidence="5">Transposase IS200-like domain-containing protein</fullName>
    </recommendedName>
</protein>
<dbReference type="GO" id="GO:0004803">
    <property type="term" value="F:transposase activity"/>
    <property type="evidence" value="ECO:0007669"/>
    <property type="project" value="InterPro"/>
</dbReference>
<dbReference type="SMART" id="SM00760">
    <property type="entry name" value="Bac_DnaA_C"/>
    <property type="match status" value="1"/>
</dbReference>
<feature type="domain" description="Chromosomal replication initiator DnaA C-terminal" evidence="1">
    <location>
        <begin position="219"/>
        <end position="287"/>
    </location>
</feature>
<dbReference type="Gene3D" id="3.30.70.1290">
    <property type="entry name" value="Transposase IS200-like"/>
    <property type="match status" value="1"/>
</dbReference>
<dbReference type="SMART" id="SM01321">
    <property type="entry name" value="Y1_Tnp"/>
    <property type="match status" value="1"/>
</dbReference>
<name>A0A127FBV1_STEDE</name>
<dbReference type="STRING" id="465721.ACG33_12285"/>
<dbReference type="GO" id="GO:0005524">
    <property type="term" value="F:ATP binding"/>
    <property type="evidence" value="ECO:0007669"/>
    <property type="project" value="InterPro"/>
</dbReference>
<evidence type="ECO:0000313" key="3">
    <source>
        <dbReference type="EMBL" id="AMN47863.1"/>
    </source>
</evidence>
<dbReference type="GO" id="GO:0006313">
    <property type="term" value="P:DNA transposition"/>
    <property type="evidence" value="ECO:0007669"/>
    <property type="project" value="InterPro"/>
</dbReference>
<dbReference type="KEGG" id="sdf:ACG33_12285"/>
<dbReference type="EMBL" id="CP011971">
    <property type="protein sequence ID" value="AMN47863.1"/>
    <property type="molecule type" value="Genomic_DNA"/>
</dbReference>
<keyword evidence="4" id="KW-1185">Reference proteome</keyword>
<dbReference type="PANTHER" id="PTHR34322">
    <property type="entry name" value="TRANSPOSASE, Y1_TNP DOMAIN-CONTAINING"/>
    <property type="match status" value="1"/>
</dbReference>
<dbReference type="GO" id="GO:0006270">
    <property type="term" value="P:DNA replication initiation"/>
    <property type="evidence" value="ECO:0007669"/>
    <property type="project" value="InterPro"/>
</dbReference>
<evidence type="ECO:0000313" key="4">
    <source>
        <dbReference type="Proteomes" id="UP000070250"/>
    </source>
</evidence>
<dbReference type="InterPro" id="IPR036515">
    <property type="entry name" value="Transposase_17_sf"/>
</dbReference>
<sequence length="307" mass="34745">MSRRQRLHVPGGIYCVTQFGSARQPLFPAPGHHGIFERCFSAALERTGTRAIAYCCLPCRIHLVLQVGTVPLGRFLQGYAGPYVRTIHSQTGESGHLFARRYHAVLIDPQGWLPSMIRYIHYLPVTLGLAADLGAYPYSSHFDYLGWRNRAWLHQHIALRSMEMHEDARGDYTRLMQRPPAAGEIRRLQAGEVDPRVLGDGNFVATLPRSVRIPRSAMSLEKITRNVTLMLNVKHTELFSRSRLRRPALARSVIAWHAIELGVARLSTIANYLGRDPATITLGIARHRVRRPELFRLDAFRHLVPLG</sequence>
<dbReference type="SUPFAM" id="SSF143422">
    <property type="entry name" value="Transposase IS200-like"/>
    <property type="match status" value="1"/>
</dbReference>
<gene>
    <name evidence="3" type="ORF">ACG33_12285</name>
</gene>
<dbReference type="InterPro" id="IPR010921">
    <property type="entry name" value="Trp_repressor/repl_initiator"/>
</dbReference>
<reference evidence="3 4" key="1">
    <citation type="submission" date="2015-06" db="EMBL/GenBank/DDBJ databases">
        <title>A Comprehensive Approach to Explore the Metabolic and Phylogenetic Diversity of Bacterial Steroid Degradation in the Environment: Testosterone as an Example.</title>
        <authorList>
            <person name="Yang F.-C."/>
            <person name="Chen Y.-L."/>
            <person name="Yu C.-P."/>
            <person name="Tang S.-L."/>
            <person name="Wang P.-H."/>
            <person name="Ismail W."/>
            <person name="Wang C.-H."/>
            <person name="Yang C.-Y."/>
            <person name="Chiang Y.-R."/>
        </authorList>
    </citation>
    <scope>NUCLEOTIDE SEQUENCE [LARGE SCALE GENOMIC DNA]</scope>
    <source>
        <strain evidence="3 4">DSM 18526</strain>
    </source>
</reference>
<dbReference type="InterPro" id="IPR013159">
    <property type="entry name" value="DnaA_C"/>
</dbReference>
<dbReference type="RefSeq" id="WP_066921585.1">
    <property type="nucleotide sequence ID" value="NZ_CP011971.1"/>
</dbReference>
<evidence type="ECO:0008006" key="5">
    <source>
        <dbReference type="Google" id="ProtNLM"/>
    </source>
</evidence>
<dbReference type="GO" id="GO:0006275">
    <property type="term" value="P:regulation of DNA replication"/>
    <property type="evidence" value="ECO:0007669"/>
    <property type="project" value="InterPro"/>
</dbReference>
<accession>A0A127FBV1</accession>
<feature type="domain" description="Transposase IS200-like" evidence="2">
    <location>
        <begin position="9"/>
        <end position="123"/>
    </location>
</feature>
<dbReference type="InterPro" id="IPR002686">
    <property type="entry name" value="Transposase_17"/>
</dbReference>
<proteinExistence type="predicted"/>